<comment type="similarity">
    <text evidence="1 4">Belongs to the glycosyl hydrolase 31 family.</text>
</comment>
<keyword evidence="2 4" id="KW-0378">Hydrolase</keyword>
<dbReference type="Gene3D" id="2.60.40.1760">
    <property type="entry name" value="glycosyl hydrolase (family 31)"/>
    <property type="match status" value="1"/>
</dbReference>
<keyword evidence="5" id="KW-0732">Signal</keyword>
<sequence length="818" mass="93367">MKMTFRGVLATLTILGLNFVDADAQVLPIGNVKSVVVNNQKVNLTTDHAQTEITVYSANIIRVRTDKSLKKDFSYAVISQPKSTKVNISQTDDVVIIQTDSLKAVIQKKPYAISFQTLDGKIINQDEVGLTTSWVGEEVTTYKKMQDGERFIGLGEKTGNLDRKGNGYTNWNTDAFGYRTDQDPIYSTIPFYIGIHNKLNYGIFLDNTYQSDFNFGASNNRFSSFGAQGGEMNYYFIYHKNLADIITSYTALTGCMKMPPLWSLGYQQNRYSYYPDTEVYRIAQTLREKKIPADGITLDIHYMDNYKLFTWDKQRFANPLEMTKKLSSMGFKTTVIVDPGIKVEKNYGAYERGLTDNIFIKYPDSTNYSGQVWPGWCHFPDFTSDKARNWWKKEVKFFAETGVSGIWNDMNEIATWGQKMPSNVLFDYDGMKASHKQAHNVYGMQMARASFEGITEQVPNKRPFILTRAGYAGMQRYTAKWTGDNRSEDNHMLLGVRLMNSLGLSGVAFTGMDIGGFTGNPTVGLYARWIQIGAFNPYFRNHTAVNTKSSEPWSYGEEVLEISRNYISLRYKMLPYLYSAFYEASTSGQPIMRSLAIDYTHDDKVYDTQFQNQFFFGKAIMVAPFESTDKYGKVYFPKATWYNLYTADKEQGNQEKIIQLNMHKLPVYVKESSIIPMQSLIQTTAEKPTDTLTIHVYKGELNNNYVYYEDDGDSYNYEKGEFFKRVISYSPSTKSLVFDKVEGNYKSKFNYIKVVFTGFDDLKALKNTGKSINTKNEFVSLLTPISRFDPQGNSNPAEGYQAKSLIIKNDTGKITLSW</sequence>
<dbReference type="InterPro" id="IPR030458">
    <property type="entry name" value="Glyco_hydro_31_AS"/>
</dbReference>
<dbReference type="SUPFAM" id="SSF74650">
    <property type="entry name" value="Galactose mutarotase-like"/>
    <property type="match status" value="1"/>
</dbReference>
<evidence type="ECO:0000313" key="11">
    <source>
        <dbReference type="Proteomes" id="UP000462931"/>
    </source>
</evidence>
<dbReference type="Pfam" id="PF13802">
    <property type="entry name" value="Gal_mutarotas_2"/>
    <property type="match status" value="1"/>
</dbReference>
<dbReference type="InterPro" id="IPR011013">
    <property type="entry name" value="Gal_mutarotase_sf_dom"/>
</dbReference>
<evidence type="ECO:0000259" key="7">
    <source>
        <dbReference type="Pfam" id="PF13802"/>
    </source>
</evidence>
<feature type="domain" description="Glycosyl hydrolase family 31 C-terminal" evidence="9">
    <location>
        <begin position="588"/>
        <end position="675"/>
    </location>
</feature>
<protein>
    <submittedName>
        <fullName evidence="10">DUF4968 domain-containing protein</fullName>
    </submittedName>
</protein>
<evidence type="ECO:0000259" key="6">
    <source>
        <dbReference type="Pfam" id="PF01055"/>
    </source>
</evidence>
<evidence type="ECO:0000256" key="3">
    <source>
        <dbReference type="ARBA" id="ARBA00023295"/>
    </source>
</evidence>
<feature type="signal peptide" evidence="5">
    <location>
        <begin position="1"/>
        <end position="24"/>
    </location>
</feature>
<dbReference type="CDD" id="cd06604">
    <property type="entry name" value="GH31_glucosidase_II_MalA"/>
    <property type="match status" value="1"/>
</dbReference>
<feature type="domain" description="Glycoside hydrolase family 31 N-terminal" evidence="7">
    <location>
        <begin position="52"/>
        <end position="213"/>
    </location>
</feature>
<dbReference type="PANTHER" id="PTHR22762:SF166">
    <property type="entry name" value="ALPHA-GLUCOSIDASE"/>
    <property type="match status" value="1"/>
</dbReference>
<dbReference type="InterPro" id="IPR013780">
    <property type="entry name" value="Glyco_hydro_b"/>
</dbReference>
<proteinExistence type="inferred from homology"/>
<dbReference type="SUPFAM" id="SSF51011">
    <property type="entry name" value="Glycosyl hydrolase domain"/>
    <property type="match status" value="1"/>
</dbReference>
<evidence type="ECO:0000256" key="4">
    <source>
        <dbReference type="RuleBase" id="RU361185"/>
    </source>
</evidence>
<keyword evidence="11" id="KW-1185">Reference proteome</keyword>
<evidence type="ECO:0000259" key="8">
    <source>
        <dbReference type="Pfam" id="PF17137"/>
    </source>
</evidence>
<dbReference type="GO" id="GO:0005975">
    <property type="term" value="P:carbohydrate metabolic process"/>
    <property type="evidence" value="ECO:0007669"/>
    <property type="project" value="InterPro"/>
</dbReference>
<keyword evidence="3 4" id="KW-0326">Glycosidase</keyword>
<dbReference type="Pfam" id="PF17137">
    <property type="entry name" value="DUF5110"/>
    <property type="match status" value="1"/>
</dbReference>
<feature type="domain" description="DUF5110" evidence="8">
    <location>
        <begin position="691"/>
        <end position="758"/>
    </location>
</feature>
<name>A0A7K0FQC5_9SPHI</name>
<feature type="domain" description="Glycoside hydrolase family 31 TIM barrel" evidence="6">
    <location>
        <begin position="257"/>
        <end position="580"/>
    </location>
</feature>
<dbReference type="Gene3D" id="2.60.40.1180">
    <property type="entry name" value="Golgi alpha-mannosidase II"/>
    <property type="match status" value="2"/>
</dbReference>
<dbReference type="InterPro" id="IPR048395">
    <property type="entry name" value="Glyco_hydro_31_C"/>
</dbReference>
<dbReference type="InterPro" id="IPR033403">
    <property type="entry name" value="DUF5110"/>
</dbReference>
<organism evidence="10 11">
    <name type="scientific">Pedobacter puniceum</name>
    <dbReference type="NCBI Taxonomy" id="2666136"/>
    <lineage>
        <taxon>Bacteria</taxon>
        <taxon>Pseudomonadati</taxon>
        <taxon>Bacteroidota</taxon>
        <taxon>Sphingobacteriia</taxon>
        <taxon>Sphingobacteriales</taxon>
        <taxon>Sphingobacteriaceae</taxon>
        <taxon>Pedobacter</taxon>
    </lineage>
</organism>
<dbReference type="Pfam" id="PF01055">
    <property type="entry name" value="Glyco_hydro_31_2nd"/>
    <property type="match status" value="1"/>
</dbReference>
<feature type="chain" id="PRO_5029608875" evidence="5">
    <location>
        <begin position="25"/>
        <end position="818"/>
    </location>
</feature>
<evidence type="ECO:0000313" key="10">
    <source>
        <dbReference type="EMBL" id="MRX48169.1"/>
    </source>
</evidence>
<evidence type="ECO:0000256" key="1">
    <source>
        <dbReference type="ARBA" id="ARBA00007806"/>
    </source>
</evidence>
<dbReference type="PANTHER" id="PTHR22762">
    <property type="entry name" value="ALPHA-GLUCOSIDASE"/>
    <property type="match status" value="1"/>
</dbReference>
<dbReference type="GO" id="GO:0004553">
    <property type="term" value="F:hydrolase activity, hydrolyzing O-glycosyl compounds"/>
    <property type="evidence" value="ECO:0007669"/>
    <property type="project" value="InterPro"/>
</dbReference>
<dbReference type="InterPro" id="IPR000322">
    <property type="entry name" value="Glyco_hydro_31_TIM"/>
</dbReference>
<dbReference type="InterPro" id="IPR017853">
    <property type="entry name" value="GH"/>
</dbReference>
<dbReference type="Gene3D" id="3.20.20.80">
    <property type="entry name" value="Glycosidases"/>
    <property type="match status" value="1"/>
</dbReference>
<evidence type="ECO:0000259" key="9">
    <source>
        <dbReference type="Pfam" id="PF21365"/>
    </source>
</evidence>
<dbReference type="Pfam" id="PF21365">
    <property type="entry name" value="Glyco_hydro_31_3rd"/>
    <property type="match status" value="1"/>
</dbReference>
<gene>
    <name evidence="10" type="ORF">GJJ64_13305</name>
</gene>
<evidence type="ECO:0000256" key="2">
    <source>
        <dbReference type="ARBA" id="ARBA00022801"/>
    </source>
</evidence>
<dbReference type="RefSeq" id="WP_154288259.1">
    <property type="nucleotide sequence ID" value="NZ_WKJI01000003.1"/>
</dbReference>
<dbReference type="Proteomes" id="UP000462931">
    <property type="component" value="Unassembled WGS sequence"/>
</dbReference>
<accession>A0A7K0FQC5</accession>
<dbReference type="AlphaFoldDB" id="A0A7K0FQC5"/>
<evidence type="ECO:0000256" key="5">
    <source>
        <dbReference type="SAM" id="SignalP"/>
    </source>
</evidence>
<dbReference type="InterPro" id="IPR025887">
    <property type="entry name" value="Glyco_hydro_31_N_dom"/>
</dbReference>
<dbReference type="EMBL" id="WKJI01000003">
    <property type="protein sequence ID" value="MRX48169.1"/>
    <property type="molecule type" value="Genomic_DNA"/>
</dbReference>
<dbReference type="PROSITE" id="PS00129">
    <property type="entry name" value="GLYCOSYL_HYDROL_F31_1"/>
    <property type="match status" value="1"/>
</dbReference>
<comment type="caution">
    <text evidence="10">The sequence shown here is derived from an EMBL/GenBank/DDBJ whole genome shotgun (WGS) entry which is preliminary data.</text>
</comment>
<dbReference type="CDD" id="cd14752">
    <property type="entry name" value="GH31_N"/>
    <property type="match status" value="1"/>
</dbReference>
<dbReference type="GO" id="GO:0030246">
    <property type="term" value="F:carbohydrate binding"/>
    <property type="evidence" value="ECO:0007669"/>
    <property type="project" value="InterPro"/>
</dbReference>
<dbReference type="SUPFAM" id="SSF51445">
    <property type="entry name" value="(Trans)glycosidases"/>
    <property type="match status" value="1"/>
</dbReference>
<reference evidence="10 11" key="1">
    <citation type="submission" date="2019-11" db="EMBL/GenBank/DDBJ databases">
        <authorList>
            <person name="Cheng Q."/>
            <person name="Yang Z."/>
        </authorList>
    </citation>
    <scope>NUCLEOTIDE SEQUENCE [LARGE SCALE GENOMIC DNA]</scope>
    <source>
        <strain evidence="10 11">HX-22-1</strain>
    </source>
</reference>